<evidence type="ECO:0000313" key="2">
    <source>
        <dbReference type="Proteomes" id="UP001275084"/>
    </source>
</evidence>
<dbReference type="Proteomes" id="UP001275084">
    <property type="component" value="Unassembled WGS sequence"/>
</dbReference>
<comment type="caution">
    <text evidence="1">The sequence shown here is derived from an EMBL/GenBank/DDBJ whole genome shotgun (WGS) entry which is preliminary data.</text>
</comment>
<name>A0AAJ0MIR9_9PEZI</name>
<gene>
    <name evidence="1" type="ORF">B0T25DRAFT_602311</name>
</gene>
<evidence type="ECO:0000313" key="1">
    <source>
        <dbReference type="EMBL" id="KAK3360575.1"/>
    </source>
</evidence>
<dbReference type="AlphaFoldDB" id="A0AAJ0MIR9"/>
<organism evidence="1 2">
    <name type="scientific">Lasiosphaeria hispida</name>
    <dbReference type="NCBI Taxonomy" id="260671"/>
    <lineage>
        <taxon>Eukaryota</taxon>
        <taxon>Fungi</taxon>
        <taxon>Dikarya</taxon>
        <taxon>Ascomycota</taxon>
        <taxon>Pezizomycotina</taxon>
        <taxon>Sordariomycetes</taxon>
        <taxon>Sordariomycetidae</taxon>
        <taxon>Sordariales</taxon>
        <taxon>Lasiosphaeriaceae</taxon>
        <taxon>Lasiosphaeria</taxon>
    </lineage>
</organism>
<reference evidence="1" key="2">
    <citation type="submission" date="2023-06" db="EMBL/GenBank/DDBJ databases">
        <authorList>
            <consortium name="Lawrence Berkeley National Laboratory"/>
            <person name="Haridas S."/>
            <person name="Hensen N."/>
            <person name="Bonometti L."/>
            <person name="Westerberg I."/>
            <person name="Brannstrom I.O."/>
            <person name="Guillou S."/>
            <person name="Cros-Aarteil S."/>
            <person name="Calhoun S."/>
            <person name="Kuo A."/>
            <person name="Mondo S."/>
            <person name="Pangilinan J."/>
            <person name="Riley R."/>
            <person name="Labutti K."/>
            <person name="Andreopoulos B."/>
            <person name="Lipzen A."/>
            <person name="Chen C."/>
            <person name="Yanf M."/>
            <person name="Daum C."/>
            <person name="Ng V."/>
            <person name="Clum A."/>
            <person name="Steindorff A."/>
            <person name="Ohm R."/>
            <person name="Martin F."/>
            <person name="Silar P."/>
            <person name="Natvig D."/>
            <person name="Lalanne C."/>
            <person name="Gautier V."/>
            <person name="Ament-Velasquez S.L."/>
            <person name="Kruys A."/>
            <person name="Hutchinson M.I."/>
            <person name="Powell A.J."/>
            <person name="Barry K."/>
            <person name="Miller A.N."/>
            <person name="Grigoriev I.V."/>
            <person name="Debuchy R."/>
            <person name="Gladieux P."/>
            <person name="Thoren M.H."/>
            <person name="Johannesson H."/>
        </authorList>
    </citation>
    <scope>NUCLEOTIDE SEQUENCE</scope>
    <source>
        <strain evidence="1">CBS 955.72</strain>
    </source>
</reference>
<sequence>MKILQWTAALLTICIYTTSAYWVRGAAERALYYSVYVLEDIHFSQSAYDGWKVAGDCVGDRRGMWGQKTRCSLAQFLDHIWSPKDSDEPRPDASKIKWPASMKGISNPQAIVSMIMSLEYQDGTPVNQHDATPKRYGYTGNNNLGKLWPNQGVTSYWDSLEKFGPRAAQLKKDFDEAVAKGDIVTDPKDKKFKPHQKVIETFNKFYAAAQDAAEVIIDFRVQDKWRHLKEMGKWKSVLGVEPVWIPKTSSHSWIGAWDEIDREKTIDKMAAHISREDAIKVYDAHWESLTSSEIYQQHNDAINRVKATAASLKGTC</sequence>
<proteinExistence type="predicted"/>
<dbReference type="EMBL" id="JAUIQD010000002">
    <property type="protein sequence ID" value="KAK3360575.1"/>
    <property type="molecule type" value="Genomic_DNA"/>
</dbReference>
<accession>A0AAJ0MIR9</accession>
<keyword evidence="2" id="KW-1185">Reference proteome</keyword>
<protein>
    <submittedName>
        <fullName evidence="1">Uncharacterized protein</fullName>
    </submittedName>
</protein>
<reference evidence="1" key="1">
    <citation type="journal article" date="2023" name="Mol. Phylogenet. Evol.">
        <title>Genome-scale phylogeny and comparative genomics of the fungal order Sordariales.</title>
        <authorList>
            <person name="Hensen N."/>
            <person name="Bonometti L."/>
            <person name="Westerberg I."/>
            <person name="Brannstrom I.O."/>
            <person name="Guillou S."/>
            <person name="Cros-Aarteil S."/>
            <person name="Calhoun S."/>
            <person name="Haridas S."/>
            <person name="Kuo A."/>
            <person name="Mondo S."/>
            <person name="Pangilinan J."/>
            <person name="Riley R."/>
            <person name="LaButti K."/>
            <person name="Andreopoulos B."/>
            <person name="Lipzen A."/>
            <person name="Chen C."/>
            <person name="Yan M."/>
            <person name="Daum C."/>
            <person name="Ng V."/>
            <person name="Clum A."/>
            <person name="Steindorff A."/>
            <person name="Ohm R.A."/>
            <person name="Martin F."/>
            <person name="Silar P."/>
            <person name="Natvig D.O."/>
            <person name="Lalanne C."/>
            <person name="Gautier V."/>
            <person name="Ament-Velasquez S.L."/>
            <person name="Kruys A."/>
            <person name="Hutchinson M.I."/>
            <person name="Powell A.J."/>
            <person name="Barry K."/>
            <person name="Miller A.N."/>
            <person name="Grigoriev I.V."/>
            <person name="Debuchy R."/>
            <person name="Gladieux P."/>
            <person name="Hiltunen Thoren M."/>
            <person name="Johannesson H."/>
        </authorList>
    </citation>
    <scope>NUCLEOTIDE SEQUENCE</scope>
    <source>
        <strain evidence="1">CBS 955.72</strain>
    </source>
</reference>